<gene>
    <name evidence="1" type="ORF">PQR62_12960</name>
</gene>
<proteinExistence type="predicted"/>
<dbReference type="EMBL" id="JAQQFM010000005">
    <property type="protein sequence ID" value="MFL9925180.1"/>
    <property type="molecule type" value="Genomic_DNA"/>
</dbReference>
<reference evidence="1 2" key="1">
    <citation type="journal article" date="2024" name="Chem. Sci.">
        <title>Discovery of megapolipeptins by genome mining of a Burkholderiales bacteria collection.</title>
        <authorList>
            <person name="Paulo B.S."/>
            <person name="Recchia M.J.J."/>
            <person name="Lee S."/>
            <person name="Fergusson C.H."/>
            <person name="Romanowski S.B."/>
            <person name="Hernandez A."/>
            <person name="Krull N."/>
            <person name="Liu D.Y."/>
            <person name="Cavanagh H."/>
            <person name="Bos A."/>
            <person name="Gray C.A."/>
            <person name="Murphy B.T."/>
            <person name="Linington R.G."/>
            <person name="Eustaquio A.S."/>
        </authorList>
    </citation>
    <scope>NUCLEOTIDE SEQUENCE [LARGE SCALE GENOMIC DNA]</scope>
    <source>
        <strain evidence="1 2">RL21-008-BIB-A</strain>
    </source>
</reference>
<evidence type="ECO:0000313" key="2">
    <source>
        <dbReference type="Proteomes" id="UP001629246"/>
    </source>
</evidence>
<sequence length="198" mass="22664">MDRSPLYPFFEKRLRNGFARIIHRQLTPWLMLDSGENINVRDFAGNPISFQSISFDGYARKTFWDNYVQPFIEEMAEREISMAVTTAAARGLEVTRTLHELEHLLMAGSLEVFQKMAAIDQRLHCSKHGHDESQAHTQRCIDAELLRIQSYVSALVESELNAWHPKSALALWHDKHGFALWTITTLIALAGMTHSILT</sequence>
<accession>A0ABW9A9V7</accession>
<organism evidence="1 2">
    <name type="scientific">Herbaspirillum lusitanum</name>
    <dbReference type="NCBI Taxonomy" id="213312"/>
    <lineage>
        <taxon>Bacteria</taxon>
        <taxon>Pseudomonadati</taxon>
        <taxon>Pseudomonadota</taxon>
        <taxon>Betaproteobacteria</taxon>
        <taxon>Burkholderiales</taxon>
        <taxon>Oxalobacteraceae</taxon>
        <taxon>Herbaspirillum</taxon>
    </lineage>
</organism>
<dbReference type="RefSeq" id="WP_408158362.1">
    <property type="nucleotide sequence ID" value="NZ_JAQQFM010000005.1"/>
</dbReference>
<protein>
    <submittedName>
        <fullName evidence="1">Uncharacterized protein</fullName>
    </submittedName>
</protein>
<comment type="caution">
    <text evidence="1">The sequence shown here is derived from an EMBL/GenBank/DDBJ whole genome shotgun (WGS) entry which is preliminary data.</text>
</comment>
<name>A0ABW9A9V7_9BURK</name>
<dbReference type="Proteomes" id="UP001629246">
    <property type="component" value="Unassembled WGS sequence"/>
</dbReference>
<keyword evidence="2" id="KW-1185">Reference proteome</keyword>
<evidence type="ECO:0000313" key="1">
    <source>
        <dbReference type="EMBL" id="MFL9925180.1"/>
    </source>
</evidence>